<dbReference type="Gene3D" id="3.40.50.200">
    <property type="entry name" value="Peptidase S8/S53 domain"/>
    <property type="match status" value="1"/>
</dbReference>
<dbReference type="InterPro" id="IPR015500">
    <property type="entry name" value="Peptidase_S8_subtilisin-rel"/>
</dbReference>
<dbReference type="InterPro" id="IPR023827">
    <property type="entry name" value="Peptidase_S8_Asp-AS"/>
</dbReference>
<keyword evidence="10" id="KW-1185">Reference proteome</keyword>
<dbReference type="PROSITE" id="PS00137">
    <property type="entry name" value="SUBTILASE_HIS"/>
    <property type="match status" value="1"/>
</dbReference>
<gene>
    <name evidence="9" type="ORF">CATMQ487_37970</name>
</gene>
<dbReference type="PANTHER" id="PTHR43806">
    <property type="entry name" value="PEPTIDASE S8"/>
    <property type="match status" value="1"/>
</dbReference>
<keyword evidence="2 5" id="KW-0645">Protease</keyword>
<comment type="similarity">
    <text evidence="1 5 6">Belongs to the peptidase S8 family.</text>
</comment>
<keyword evidence="4 5" id="KW-0720">Serine protease</keyword>
<dbReference type="InterPro" id="IPR023828">
    <property type="entry name" value="Peptidase_S8_Ser-AS"/>
</dbReference>
<evidence type="ECO:0000256" key="2">
    <source>
        <dbReference type="ARBA" id="ARBA00022670"/>
    </source>
</evidence>
<dbReference type="PROSITE" id="PS00138">
    <property type="entry name" value="SUBTILASE_SER"/>
    <property type="match status" value="1"/>
</dbReference>
<feature type="domain" description="Peptidase S8/S53" evidence="8">
    <location>
        <begin position="368"/>
        <end position="653"/>
    </location>
</feature>
<evidence type="ECO:0000256" key="1">
    <source>
        <dbReference type="ARBA" id="ARBA00011073"/>
    </source>
</evidence>
<sequence>MGLAACGGGGGGSDDDGGNGSSGYTLSGSISVIETSAVDSDLNDPTQKDTAGAYRTYVPNDTLGTAQVLATPVLLTGTVNEAQTGPVGNNSQANNTLLHDKDDVYKIDLVAGQVVELEFAADPAVNDVDLYVYDSTGVQAGSSIGTNRYECVQISRNGSYYVNPYAYKGASIYNLRIGAPGSGSACGNATAAFGTSALLARQHQSGSPMALGTTALAAHRSQLSQAGVRLEAPTGLGPQFLRLPTSATARRAGLDVLAGGGRSSALSGVDSGSKSALSANTVGSDTAAARIEAMATTLRYAKALRASGAYAYVEPDWILQKTATSIPIGPFPPNDRYYPYQKWHYEQIKLPEAINRINALASQPSQRPVVAVIDSGVVLNHPDIAPALYSNGRSFVGGASTASGDDQSTASDNSVFHGTHVSGTIAASTYDGGGAAGVAPMAQILPLNVFGASSGASTSDIANAILYAARLNNSSGFVPAQRADVINMSLGGNGSCSTAFQNAITAARGEGVIVVAAAGNESATTVGQPANCAGVIAVSATQANKAIAPYSNTGTAVKVAAPGGNTGQSTTGNGQPDGVFSTMASFDNAGSRIHTLGFLQGTSMASPHVAGVMALMRYVNPGITPQQIDTLLANGNLTDDLGTAGLDRSYGYGLINADKAVVAAGGASLPTLPGQVVAAPSSFDFGSFQTTATLSLAYSGSSTEKDTGAASSSTALTVTRSGTDGSTGLGQYTITVDRTKLAASSNYLTITVSLNSGRTLAVPVAVTKSTTSGRGAGFGPVYVLVVDPATGDVIGDLQATATPTSTGYRWSIAGVPKRTVALIAGTDLDNDGYLCQRGEACGGYPVLEAVIDGQGIEVTGNRSGLDFQVAPLSGISAQGTNGQGGARGWRRPTTQR</sequence>
<feature type="active site" description="Charge relay system" evidence="5">
    <location>
        <position position="603"/>
    </location>
</feature>
<name>A0ABN6PR38_9BURK</name>
<dbReference type="RefSeq" id="WP_251970070.1">
    <property type="nucleotide sequence ID" value="NZ_AP025730.1"/>
</dbReference>
<dbReference type="SUPFAM" id="SSF52743">
    <property type="entry name" value="Subtilisin-like"/>
    <property type="match status" value="1"/>
</dbReference>
<dbReference type="PRINTS" id="PR00723">
    <property type="entry name" value="SUBTILISIN"/>
</dbReference>
<feature type="region of interest" description="Disordered" evidence="7">
    <location>
        <begin position="876"/>
        <end position="896"/>
    </location>
</feature>
<dbReference type="InterPro" id="IPR050131">
    <property type="entry name" value="Peptidase_S8_subtilisin-like"/>
</dbReference>
<organism evidence="9 10">
    <name type="scientific">Sphaerotilus microaerophilus</name>
    <dbReference type="NCBI Taxonomy" id="2914710"/>
    <lineage>
        <taxon>Bacteria</taxon>
        <taxon>Pseudomonadati</taxon>
        <taxon>Pseudomonadota</taxon>
        <taxon>Betaproteobacteria</taxon>
        <taxon>Burkholderiales</taxon>
        <taxon>Sphaerotilaceae</taxon>
        <taxon>Sphaerotilus</taxon>
    </lineage>
</organism>
<feature type="compositionally biased region" description="Gly residues" evidence="7">
    <location>
        <begin position="1"/>
        <end position="12"/>
    </location>
</feature>
<evidence type="ECO:0000256" key="5">
    <source>
        <dbReference type="PROSITE-ProRule" id="PRU01240"/>
    </source>
</evidence>
<dbReference type="PANTHER" id="PTHR43806:SF11">
    <property type="entry name" value="CEREVISIN-RELATED"/>
    <property type="match status" value="1"/>
</dbReference>
<dbReference type="InterPro" id="IPR000209">
    <property type="entry name" value="Peptidase_S8/S53_dom"/>
</dbReference>
<feature type="active site" description="Charge relay system" evidence="5">
    <location>
        <position position="374"/>
    </location>
</feature>
<dbReference type="InterPro" id="IPR022398">
    <property type="entry name" value="Peptidase_S8_His-AS"/>
</dbReference>
<dbReference type="Gene3D" id="2.60.120.380">
    <property type="match status" value="1"/>
</dbReference>
<dbReference type="Proteomes" id="UP001057498">
    <property type="component" value="Chromosome"/>
</dbReference>
<evidence type="ECO:0000256" key="3">
    <source>
        <dbReference type="ARBA" id="ARBA00022801"/>
    </source>
</evidence>
<evidence type="ECO:0000256" key="7">
    <source>
        <dbReference type="SAM" id="MobiDB-lite"/>
    </source>
</evidence>
<dbReference type="EMBL" id="AP025730">
    <property type="protein sequence ID" value="BDI06827.1"/>
    <property type="molecule type" value="Genomic_DNA"/>
</dbReference>
<dbReference type="PROSITE" id="PS51892">
    <property type="entry name" value="SUBTILASE"/>
    <property type="match status" value="1"/>
</dbReference>
<protein>
    <recommendedName>
        <fullName evidence="8">Peptidase S8/S53 domain-containing protein</fullName>
    </recommendedName>
</protein>
<feature type="active site" description="Charge relay system" evidence="5">
    <location>
        <position position="417"/>
    </location>
</feature>
<proteinExistence type="inferred from homology"/>
<dbReference type="Pfam" id="PF00082">
    <property type="entry name" value="Peptidase_S8"/>
    <property type="match status" value="1"/>
</dbReference>
<feature type="region of interest" description="Disordered" evidence="7">
    <location>
        <begin position="1"/>
        <end position="23"/>
    </location>
</feature>
<accession>A0ABN6PR38</accession>
<dbReference type="PROSITE" id="PS00136">
    <property type="entry name" value="SUBTILASE_ASP"/>
    <property type="match status" value="1"/>
</dbReference>
<reference evidence="9" key="1">
    <citation type="submission" date="2022-04" db="EMBL/GenBank/DDBJ databases">
        <title>Whole genome sequence of Sphaerotilus sp. FB-5.</title>
        <authorList>
            <person name="Takeda M."/>
            <person name="Narihara S."/>
            <person name="Akimoto M."/>
            <person name="Akimoto R."/>
            <person name="Nishiyashiki S."/>
            <person name="Murakami T."/>
        </authorList>
    </citation>
    <scope>NUCLEOTIDE SEQUENCE</scope>
    <source>
        <strain evidence="9">FB-5</strain>
    </source>
</reference>
<evidence type="ECO:0000256" key="4">
    <source>
        <dbReference type="ARBA" id="ARBA00022825"/>
    </source>
</evidence>
<dbReference type="InterPro" id="IPR036852">
    <property type="entry name" value="Peptidase_S8/S53_dom_sf"/>
</dbReference>
<evidence type="ECO:0000256" key="6">
    <source>
        <dbReference type="RuleBase" id="RU003355"/>
    </source>
</evidence>
<evidence type="ECO:0000313" key="9">
    <source>
        <dbReference type="EMBL" id="BDI06827.1"/>
    </source>
</evidence>
<keyword evidence="3 5" id="KW-0378">Hydrolase</keyword>
<evidence type="ECO:0000313" key="10">
    <source>
        <dbReference type="Proteomes" id="UP001057498"/>
    </source>
</evidence>
<evidence type="ECO:0000259" key="8">
    <source>
        <dbReference type="Pfam" id="PF00082"/>
    </source>
</evidence>